<feature type="transmembrane region" description="Helical" evidence="6">
    <location>
        <begin position="200"/>
        <end position="223"/>
    </location>
</feature>
<keyword evidence="4 6" id="KW-1133">Transmembrane helix</keyword>
<dbReference type="SUPFAM" id="SSF81342">
    <property type="entry name" value="Transmembrane di-heme cytochromes"/>
    <property type="match status" value="1"/>
</dbReference>
<feature type="transmembrane region" description="Helical" evidence="6">
    <location>
        <begin position="106"/>
        <end position="127"/>
    </location>
</feature>
<feature type="transmembrane region" description="Helical" evidence="6">
    <location>
        <begin position="49"/>
        <end position="71"/>
    </location>
</feature>
<accession>A0A1B4XH13</accession>
<dbReference type="PANTHER" id="PTHR30485">
    <property type="entry name" value="NI/FE-HYDROGENASE 1 B-TYPE CYTOCHROME SUBUNIT"/>
    <property type="match status" value="1"/>
</dbReference>
<dbReference type="OrthoDB" id="196472at2"/>
<proteinExistence type="predicted"/>
<organism evidence="8 9">
    <name type="scientific">Sulfuricaulis limicola</name>
    <dbReference type="NCBI Taxonomy" id="1620215"/>
    <lineage>
        <taxon>Bacteria</taxon>
        <taxon>Pseudomonadati</taxon>
        <taxon>Pseudomonadota</taxon>
        <taxon>Gammaproteobacteria</taxon>
        <taxon>Acidiferrobacterales</taxon>
        <taxon>Acidiferrobacteraceae</taxon>
        <taxon>Sulfuricaulis</taxon>
    </lineage>
</organism>
<evidence type="ECO:0000256" key="3">
    <source>
        <dbReference type="ARBA" id="ARBA00022692"/>
    </source>
</evidence>
<dbReference type="InterPro" id="IPR016174">
    <property type="entry name" value="Di-haem_cyt_TM"/>
</dbReference>
<keyword evidence="9" id="KW-1185">Reference proteome</keyword>
<comment type="subcellular location">
    <subcellularLocation>
        <location evidence="1">Cell membrane</location>
        <topology evidence="1">Multi-pass membrane protein</topology>
    </subcellularLocation>
</comment>
<dbReference type="InterPro" id="IPR011577">
    <property type="entry name" value="Cyt_b561_bac/Ni-Hgenase"/>
</dbReference>
<evidence type="ECO:0000256" key="5">
    <source>
        <dbReference type="ARBA" id="ARBA00023136"/>
    </source>
</evidence>
<evidence type="ECO:0000313" key="8">
    <source>
        <dbReference type="EMBL" id="BAV34059.1"/>
    </source>
</evidence>
<evidence type="ECO:0000256" key="1">
    <source>
        <dbReference type="ARBA" id="ARBA00004651"/>
    </source>
</evidence>
<dbReference type="GO" id="GO:0009055">
    <property type="term" value="F:electron transfer activity"/>
    <property type="evidence" value="ECO:0007669"/>
    <property type="project" value="InterPro"/>
</dbReference>
<dbReference type="RefSeq" id="WP_096360852.1">
    <property type="nucleotide sequence ID" value="NZ_AP014879.1"/>
</dbReference>
<evidence type="ECO:0000256" key="4">
    <source>
        <dbReference type="ARBA" id="ARBA00022989"/>
    </source>
</evidence>
<dbReference type="Pfam" id="PF01292">
    <property type="entry name" value="Ni_hydr_CYTB"/>
    <property type="match status" value="1"/>
</dbReference>
<feature type="transmembrane region" description="Helical" evidence="6">
    <location>
        <begin position="21"/>
        <end position="37"/>
    </location>
</feature>
<evidence type="ECO:0000259" key="7">
    <source>
        <dbReference type="Pfam" id="PF01292"/>
    </source>
</evidence>
<gene>
    <name evidence="8" type="ORF">SCL_1760</name>
</gene>
<dbReference type="GO" id="GO:0022904">
    <property type="term" value="P:respiratory electron transport chain"/>
    <property type="evidence" value="ECO:0007669"/>
    <property type="project" value="InterPro"/>
</dbReference>
<dbReference type="PANTHER" id="PTHR30485:SF2">
    <property type="entry name" value="BLL0597 PROTEIN"/>
    <property type="match status" value="1"/>
</dbReference>
<dbReference type="GO" id="GO:0005886">
    <property type="term" value="C:plasma membrane"/>
    <property type="evidence" value="ECO:0007669"/>
    <property type="project" value="UniProtKB-SubCell"/>
</dbReference>
<name>A0A1B4XH13_9GAMM</name>
<keyword evidence="2" id="KW-1003">Cell membrane</keyword>
<dbReference type="AlphaFoldDB" id="A0A1B4XH13"/>
<dbReference type="InterPro" id="IPR018588">
    <property type="entry name" value="Dihaem_cytochrome-c"/>
</dbReference>
<evidence type="ECO:0000256" key="2">
    <source>
        <dbReference type="ARBA" id="ARBA00022475"/>
    </source>
</evidence>
<reference evidence="8 9" key="1">
    <citation type="submission" date="2015-05" db="EMBL/GenBank/DDBJ databases">
        <title>Complete genome sequence of a sulfur-oxidizing gammaproteobacterium strain HA5.</title>
        <authorList>
            <person name="Miura A."/>
            <person name="Kojima H."/>
            <person name="Fukui M."/>
        </authorList>
    </citation>
    <scope>NUCLEOTIDE SEQUENCE [LARGE SCALE GENOMIC DNA]</scope>
    <source>
        <strain evidence="8 9">HA5</strain>
    </source>
</reference>
<dbReference type="Proteomes" id="UP000243180">
    <property type="component" value="Chromosome"/>
</dbReference>
<keyword evidence="5 6" id="KW-0472">Membrane</keyword>
<dbReference type="KEGG" id="slim:SCL_1760"/>
<evidence type="ECO:0000256" key="6">
    <source>
        <dbReference type="SAM" id="Phobius"/>
    </source>
</evidence>
<sequence>MSRTGETNAGRVKVWDLPTRLFHWLFAGSFAVAWLTHEHDRYLDVHVFFGYLFFGLLLFRLVWGLAGGRYARFPAFRYSWRAARDYLLATWRGIAPRHVGHNPAGAWAIFLLLVLGLAISVSGLLVLGGEERHGPLAGWVSFSVAAVFREAHEITAFAMLVLVAVHIVGVAFESWRHRENLAAAMITGYKRGRGISTRTYSRVGAVMVVAVLAAAGIQFAGYARATPGKPYLPFTGPSLPANAAWDSECGSCHLAFHPTLLPARSWQALLDGQASHFGDDLALDPATVAELREFARRNAAESALTEAAWKINRSIPPQETPLRITETGYWKRKHRDIEDKLWQAPAVRTQANCAACHLDAERGTFEDAAMRLPASADQAKSNVR</sequence>
<dbReference type="GO" id="GO:0020037">
    <property type="term" value="F:heme binding"/>
    <property type="evidence" value="ECO:0007669"/>
    <property type="project" value="TreeGrafter"/>
</dbReference>
<dbReference type="InterPro" id="IPR051542">
    <property type="entry name" value="Hydrogenase_cytochrome"/>
</dbReference>
<dbReference type="Gene3D" id="1.20.950.20">
    <property type="entry name" value="Transmembrane di-heme cytochromes, Chain C"/>
    <property type="match status" value="1"/>
</dbReference>
<keyword evidence="3 6" id="KW-0812">Transmembrane</keyword>
<dbReference type="InParanoid" id="A0A1B4XH13"/>
<dbReference type="EMBL" id="AP014879">
    <property type="protein sequence ID" value="BAV34059.1"/>
    <property type="molecule type" value="Genomic_DNA"/>
</dbReference>
<evidence type="ECO:0000313" key="9">
    <source>
        <dbReference type="Proteomes" id="UP000243180"/>
    </source>
</evidence>
<protein>
    <submittedName>
        <fullName evidence="8">Cytochrome B</fullName>
    </submittedName>
</protein>
<dbReference type="Pfam" id="PF09626">
    <property type="entry name" value="DHC"/>
    <property type="match status" value="1"/>
</dbReference>
<feature type="domain" description="Cytochrome b561 bacterial/Ni-hydrogenase" evidence="7">
    <location>
        <begin position="14"/>
        <end position="188"/>
    </location>
</feature>
<feature type="transmembrane region" description="Helical" evidence="6">
    <location>
        <begin position="154"/>
        <end position="172"/>
    </location>
</feature>